<evidence type="ECO:0000256" key="4">
    <source>
        <dbReference type="PROSITE-ProRule" id="PRU00335"/>
    </source>
</evidence>
<protein>
    <submittedName>
        <fullName evidence="7">AcrR family transcriptional regulator</fullName>
    </submittedName>
</protein>
<dbReference type="InterPro" id="IPR039536">
    <property type="entry name" value="TetR_C_Proteobacteria"/>
</dbReference>
<dbReference type="InterPro" id="IPR036271">
    <property type="entry name" value="Tet_transcr_reg_TetR-rel_C_sf"/>
</dbReference>
<sequence length="215" mass="23791">MTGTRPPARRGAGRPTREQAEARDKELLDTALDLFLEHGYELATIEMIAARVAMTKRTIYARYPEKAALFLAAVRSAIERQAVPREVLDDLDRGDLAETLKAVARLRIGQVATPDGLRLQRIVSTESYRFPEIFVAHYERSTALVVDFVTGLFDRAAAAGRIVPTDSEQAARAFMSMAVGGQVRAIVAGRPPTPEKIDERVDFTVDLLMNGLRPR</sequence>
<dbReference type="EMBL" id="JADBDZ010000001">
    <property type="protein sequence ID" value="MBE1534212.1"/>
    <property type="molecule type" value="Genomic_DNA"/>
</dbReference>
<dbReference type="PANTHER" id="PTHR30055:SF234">
    <property type="entry name" value="HTH-TYPE TRANSCRIPTIONAL REGULATOR BETI"/>
    <property type="match status" value="1"/>
</dbReference>
<keyword evidence="1" id="KW-0805">Transcription regulation</keyword>
<comment type="caution">
    <text evidence="7">The sequence shown here is derived from an EMBL/GenBank/DDBJ whole genome shotgun (WGS) entry which is preliminary data.</text>
</comment>
<feature type="region of interest" description="Disordered" evidence="5">
    <location>
        <begin position="1"/>
        <end position="22"/>
    </location>
</feature>
<dbReference type="PROSITE" id="PS50977">
    <property type="entry name" value="HTH_TETR_2"/>
    <property type="match status" value="1"/>
</dbReference>
<dbReference type="InterPro" id="IPR050109">
    <property type="entry name" value="HTH-type_TetR-like_transc_reg"/>
</dbReference>
<dbReference type="InterPro" id="IPR009057">
    <property type="entry name" value="Homeodomain-like_sf"/>
</dbReference>
<keyword evidence="3" id="KW-0804">Transcription</keyword>
<dbReference type="Gene3D" id="1.10.10.60">
    <property type="entry name" value="Homeodomain-like"/>
    <property type="match status" value="1"/>
</dbReference>
<reference evidence="7 8" key="1">
    <citation type="submission" date="2020-10" db="EMBL/GenBank/DDBJ databases">
        <title>Sequencing the genomes of 1000 actinobacteria strains.</title>
        <authorList>
            <person name="Klenk H.-P."/>
        </authorList>
    </citation>
    <scope>NUCLEOTIDE SEQUENCE [LARGE SCALE GENOMIC DNA]</scope>
    <source>
        <strain evidence="7 8">DSM 46744</strain>
    </source>
</reference>
<organism evidence="7 8">
    <name type="scientific">Actinomadura algeriensis</name>
    <dbReference type="NCBI Taxonomy" id="1679523"/>
    <lineage>
        <taxon>Bacteria</taxon>
        <taxon>Bacillati</taxon>
        <taxon>Actinomycetota</taxon>
        <taxon>Actinomycetes</taxon>
        <taxon>Streptosporangiales</taxon>
        <taxon>Thermomonosporaceae</taxon>
        <taxon>Actinomadura</taxon>
    </lineage>
</organism>
<evidence type="ECO:0000313" key="7">
    <source>
        <dbReference type="EMBL" id="MBE1534212.1"/>
    </source>
</evidence>
<name>A0ABR9JUG3_9ACTN</name>
<dbReference type="Pfam" id="PF00440">
    <property type="entry name" value="TetR_N"/>
    <property type="match status" value="1"/>
</dbReference>
<dbReference type="PRINTS" id="PR00455">
    <property type="entry name" value="HTHTETR"/>
</dbReference>
<dbReference type="SUPFAM" id="SSF48498">
    <property type="entry name" value="Tetracyclin repressor-like, C-terminal domain"/>
    <property type="match status" value="1"/>
</dbReference>
<evidence type="ECO:0000256" key="5">
    <source>
        <dbReference type="SAM" id="MobiDB-lite"/>
    </source>
</evidence>
<keyword evidence="8" id="KW-1185">Reference proteome</keyword>
<dbReference type="Pfam" id="PF14246">
    <property type="entry name" value="TetR_C_7"/>
    <property type="match status" value="1"/>
</dbReference>
<dbReference type="InterPro" id="IPR001647">
    <property type="entry name" value="HTH_TetR"/>
</dbReference>
<feature type="DNA-binding region" description="H-T-H motif" evidence="4">
    <location>
        <begin position="44"/>
        <end position="63"/>
    </location>
</feature>
<dbReference type="SUPFAM" id="SSF46689">
    <property type="entry name" value="Homeodomain-like"/>
    <property type="match status" value="1"/>
</dbReference>
<proteinExistence type="predicted"/>
<keyword evidence="2 4" id="KW-0238">DNA-binding</keyword>
<feature type="domain" description="HTH tetR-type" evidence="6">
    <location>
        <begin position="21"/>
        <end position="81"/>
    </location>
</feature>
<dbReference type="Proteomes" id="UP000627838">
    <property type="component" value="Unassembled WGS sequence"/>
</dbReference>
<dbReference type="Gene3D" id="1.10.357.10">
    <property type="entry name" value="Tetracycline Repressor, domain 2"/>
    <property type="match status" value="1"/>
</dbReference>
<evidence type="ECO:0000256" key="1">
    <source>
        <dbReference type="ARBA" id="ARBA00023015"/>
    </source>
</evidence>
<dbReference type="RefSeq" id="WP_192760628.1">
    <property type="nucleotide sequence ID" value="NZ_JADBDZ010000001.1"/>
</dbReference>
<evidence type="ECO:0000259" key="6">
    <source>
        <dbReference type="PROSITE" id="PS50977"/>
    </source>
</evidence>
<evidence type="ECO:0000256" key="2">
    <source>
        <dbReference type="ARBA" id="ARBA00023125"/>
    </source>
</evidence>
<accession>A0ABR9JUG3</accession>
<gene>
    <name evidence="7" type="ORF">H4W34_004045</name>
</gene>
<dbReference type="PANTHER" id="PTHR30055">
    <property type="entry name" value="HTH-TYPE TRANSCRIPTIONAL REGULATOR RUTR"/>
    <property type="match status" value="1"/>
</dbReference>
<evidence type="ECO:0000313" key="8">
    <source>
        <dbReference type="Proteomes" id="UP000627838"/>
    </source>
</evidence>
<evidence type="ECO:0000256" key="3">
    <source>
        <dbReference type="ARBA" id="ARBA00023163"/>
    </source>
</evidence>